<accession>A0AAW0RH43</accession>
<dbReference type="EMBL" id="JAAHCF010000968">
    <property type="protein sequence ID" value="KAK8141477.1"/>
    <property type="molecule type" value="Genomic_DNA"/>
</dbReference>
<protein>
    <submittedName>
        <fullName evidence="1">Uncharacterized protein</fullName>
    </submittedName>
</protein>
<organism evidence="1 2">
    <name type="scientific">Beauveria asiatica</name>
    <dbReference type="NCBI Taxonomy" id="1069075"/>
    <lineage>
        <taxon>Eukaryota</taxon>
        <taxon>Fungi</taxon>
        <taxon>Dikarya</taxon>
        <taxon>Ascomycota</taxon>
        <taxon>Pezizomycotina</taxon>
        <taxon>Sordariomycetes</taxon>
        <taxon>Hypocreomycetidae</taxon>
        <taxon>Hypocreales</taxon>
        <taxon>Cordycipitaceae</taxon>
        <taxon>Beauveria</taxon>
    </lineage>
</organism>
<sequence>MTARFDRVETKLEALERRTITYEANGVARVQNGTAIRGDSAGVHTEKRYTRTLLTHP</sequence>
<reference evidence="1 2" key="1">
    <citation type="submission" date="2020-02" db="EMBL/GenBank/DDBJ databases">
        <title>Comparative genomics of the hypocrealean fungal genus Beauvera.</title>
        <authorList>
            <person name="Showalter D.N."/>
            <person name="Bushley K.E."/>
            <person name="Rehner S.A."/>
        </authorList>
    </citation>
    <scope>NUCLEOTIDE SEQUENCE [LARGE SCALE GENOMIC DNA]</scope>
    <source>
        <strain evidence="1 2">ARSEF4384</strain>
    </source>
</reference>
<gene>
    <name evidence="1" type="ORF">G3M48_010453</name>
</gene>
<evidence type="ECO:0000313" key="1">
    <source>
        <dbReference type="EMBL" id="KAK8141477.1"/>
    </source>
</evidence>
<dbReference type="AlphaFoldDB" id="A0AAW0RH43"/>
<comment type="caution">
    <text evidence="1">The sequence shown here is derived from an EMBL/GenBank/DDBJ whole genome shotgun (WGS) entry which is preliminary data.</text>
</comment>
<dbReference type="Proteomes" id="UP001397290">
    <property type="component" value="Unassembled WGS sequence"/>
</dbReference>
<evidence type="ECO:0000313" key="2">
    <source>
        <dbReference type="Proteomes" id="UP001397290"/>
    </source>
</evidence>
<name>A0AAW0RH43_9HYPO</name>
<proteinExistence type="predicted"/>
<keyword evidence="2" id="KW-1185">Reference proteome</keyword>